<dbReference type="OrthoDB" id="3217500at2"/>
<accession>A0A4Q7ZNC6</accession>
<dbReference type="Proteomes" id="UP000292564">
    <property type="component" value="Unassembled WGS sequence"/>
</dbReference>
<gene>
    <name evidence="7" type="ORF">EV385_4393</name>
</gene>
<evidence type="ECO:0000256" key="1">
    <source>
        <dbReference type="ARBA" id="ARBA00022741"/>
    </source>
</evidence>
<proteinExistence type="predicted"/>
<protein>
    <submittedName>
        <fullName evidence="7">S-DNA-T family DNA segregation ATPase FtsK/SpoIIIE</fullName>
    </submittedName>
</protein>
<keyword evidence="5" id="KW-0472">Membrane</keyword>
<dbReference type="PANTHER" id="PTHR22683">
    <property type="entry name" value="SPORULATION PROTEIN RELATED"/>
    <property type="match status" value="1"/>
</dbReference>
<evidence type="ECO:0000256" key="5">
    <source>
        <dbReference type="SAM" id="Phobius"/>
    </source>
</evidence>
<dbReference type="PANTHER" id="PTHR22683:SF41">
    <property type="entry name" value="DNA TRANSLOCASE FTSK"/>
    <property type="match status" value="1"/>
</dbReference>
<feature type="transmembrane region" description="Helical" evidence="5">
    <location>
        <begin position="20"/>
        <end position="40"/>
    </location>
</feature>
<dbReference type="InterPro" id="IPR002543">
    <property type="entry name" value="FtsK_dom"/>
</dbReference>
<dbReference type="GO" id="GO:0005524">
    <property type="term" value="F:ATP binding"/>
    <property type="evidence" value="ECO:0007669"/>
    <property type="project" value="UniProtKB-UniRule"/>
</dbReference>
<feature type="binding site" evidence="3">
    <location>
        <begin position="266"/>
        <end position="273"/>
    </location>
    <ligand>
        <name>ATP</name>
        <dbReference type="ChEBI" id="CHEBI:30616"/>
    </ligand>
</feature>
<dbReference type="RefSeq" id="WP_130511129.1">
    <property type="nucleotide sequence ID" value="NZ_SHKY01000001.1"/>
</dbReference>
<dbReference type="Pfam" id="PF01580">
    <property type="entry name" value="FtsK_SpoIIIE"/>
    <property type="match status" value="1"/>
</dbReference>
<dbReference type="SUPFAM" id="SSF52540">
    <property type="entry name" value="P-loop containing nucleoside triphosphate hydrolases"/>
    <property type="match status" value="1"/>
</dbReference>
<feature type="compositionally biased region" description="Polar residues" evidence="4">
    <location>
        <begin position="533"/>
        <end position="550"/>
    </location>
</feature>
<dbReference type="InterPro" id="IPR050206">
    <property type="entry name" value="FtsK/SpoIIIE/SftA"/>
</dbReference>
<organism evidence="7 8">
    <name type="scientific">Krasilnikovia cinnamomea</name>
    <dbReference type="NCBI Taxonomy" id="349313"/>
    <lineage>
        <taxon>Bacteria</taxon>
        <taxon>Bacillati</taxon>
        <taxon>Actinomycetota</taxon>
        <taxon>Actinomycetes</taxon>
        <taxon>Micromonosporales</taxon>
        <taxon>Micromonosporaceae</taxon>
        <taxon>Krasilnikovia</taxon>
    </lineage>
</organism>
<dbReference type="AlphaFoldDB" id="A0A4Q7ZNC6"/>
<feature type="region of interest" description="Disordered" evidence="4">
    <location>
        <begin position="519"/>
        <end position="550"/>
    </location>
</feature>
<feature type="transmembrane region" description="Helical" evidence="5">
    <location>
        <begin position="69"/>
        <end position="87"/>
    </location>
</feature>
<dbReference type="Gene3D" id="3.40.50.300">
    <property type="entry name" value="P-loop containing nucleotide triphosphate hydrolases"/>
    <property type="match status" value="1"/>
</dbReference>
<name>A0A4Q7ZNC6_9ACTN</name>
<sequence>MRAPLVNFRKMQVATPWWMIWAVVLFWLVVKLLVVAARLAWFAAKHWRAMPAVVLALVALRVYLDHGWWPLLVAAALAGGVLGLWCWKAREFFDRWVLLPALAIWRRQWIYRRHWHETMTACGLVRRYDGGELLPRLLSVKCTNATDEVVLKMPRGQNPDDWYKANSDLAYSFEHRHCRVYSTRRAVAPARTGRCSRLRRAVDRFTYRDRPRHITLVFIRRDALTQLVQPFPVPSVPDFTALVLGVRENLMPYALRLLATHVLVVGATRRGKGSFIWSLVRSLAAGVKAGLVELWVIDPKGGMELFMGRPMFSRYEDSDFAQMADMLDDLIARMRERQARLRGKVRVHSPRIGDPLTVLIIDELACLLAYLQDNELKNRITQSLAVLLSQGAGLGVLVVGASQDPRKEVVSLRDLFPTRIGLGLLESNHVDLVLGEGARNRGALCDQIPDTAEGKGVGYVLIDGEPEPARVRFSYIDDDLIREMADLFPAVTPAITAPEPVRIVPAPKQVDAGRRQHLYRPNGKQAGPLLPSNLLSALDQNPPTTGGDSA</sequence>
<keyword evidence="8" id="KW-1185">Reference proteome</keyword>
<evidence type="ECO:0000256" key="2">
    <source>
        <dbReference type="ARBA" id="ARBA00022840"/>
    </source>
</evidence>
<comment type="caution">
    <text evidence="7">The sequence shown here is derived from an EMBL/GenBank/DDBJ whole genome shotgun (WGS) entry which is preliminary data.</text>
</comment>
<keyword evidence="1 3" id="KW-0547">Nucleotide-binding</keyword>
<keyword evidence="5" id="KW-0812">Transmembrane</keyword>
<dbReference type="GO" id="GO:0003677">
    <property type="term" value="F:DNA binding"/>
    <property type="evidence" value="ECO:0007669"/>
    <property type="project" value="InterPro"/>
</dbReference>
<feature type="domain" description="FtsK" evidence="6">
    <location>
        <begin position="250"/>
        <end position="431"/>
    </location>
</feature>
<dbReference type="PROSITE" id="PS50901">
    <property type="entry name" value="FTSK"/>
    <property type="match status" value="1"/>
</dbReference>
<evidence type="ECO:0000256" key="4">
    <source>
        <dbReference type="SAM" id="MobiDB-lite"/>
    </source>
</evidence>
<evidence type="ECO:0000256" key="3">
    <source>
        <dbReference type="PROSITE-ProRule" id="PRU00289"/>
    </source>
</evidence>
<dbReference type="CDD" id="cd01127">
    <property type="entry name" value="TrwB_TraG_TraD_VirD4"/>
    <property type="match status" value="1"/>
</dbReference>
<dbReference type="InterPro" id="IPR027417">
    <property type="entry name" value="P-loop_NTPase"/>
</dbReference>
<keyword evidence="2 3" id="KW-0067">ATP-binding</keyword>
<dbReference type="EMBL" id="SHKY01000001">
    <property type="protein sequence ID" value="RZU52527.1"/>
    <property type="molecule type" value="Genomic_DNA"/>
</dbReference>
<evidence type="ECO:0000313" key="8">
    <source>
        <dbReference type="Proteomes" id="UP000292564"/>
    </source>
</evidence>
<evidence type="ECO:0000259" key="6">
    <source>
        <dbReference type="PROSITE" id="PS50901"/>
    </source>
</evidence>
<reference evidence="7 8" key="1">
    <citation type="submission" date="2019-02" db="EMBL/GenBank/DDBJ databases">
        <title>Sequencing the genomes of 1000 actinobacteria strains.</title>
        <authorList>
            <person name="Klenk H.-P."/>
        </authorList>
    </citation>
    <scope>NUCLEOTIDE SEQUENCE [LARGE SCALE GENOMIC DNA]</scope>
    <source>
        <strain evidence="7 8">DSM 45162</strain>
    </source>
</reference>
<keyword evidence="5" id="KW-1133">Transmembrane helix</keyword>
<evidence type="ECO:0000313" key="7">
    <source>
        <dbReference type="EMBL" id="RZU52527.1"/>
    </source>
</evidence>